<dbReference type="InterPro" id="IPR052800">
    <property type="entry name" value="DNA_Repair_Helicase_ZGRF1"/>
</dbReference>
<sequence length="582" mass="66070">MNRWKVTYTNHLKQKRKVYHDGFLDIHRSSNKTMLYDECEKLLECRILRKDEVICSGETLIFNSFLVDIDTPLGDHKPEFGLNFQEGDDKISEKSGVLRGKSIRNNSVCFASAEKNKTRPSLSPSHQIIREFKKRRLKSYGSPQTSPDTRKTEETEWQVLYTTNITQKAKKFHDGFLKLSICGSLGSQVMLFDENRKLLNSRFIKKHETVKSGESIAFDAHLVEIGECEKDHKPSKIPLNEGTSSKEGGDRVLHGQKSCFSENEISAGKEWHVLYTSQITQKSKKYQNGIIKISSSGSHQMQVTLLNEDRNILSRKHLSLSKNVKVGEKLELPKYLVEIGEACESVKELGNRNFDIRKDASFCISGGDEKGSGRETTQKSLRDVLYHEAHQILSILQRPRARVNLSSGHTDENISVSVSSRNPKPSVAEALHLPIDDQSHQKPSEGQNTRESIKNAENSQSIALTQSTFTGNAETLTEDGEIGQSSKVFDQTMWRPKVSLSEIQFLGKVTLLLIALSTTTKGKSAKRLHMKEKCMHSQVLILEFELANSYLNIRRSAYRLQHRSGKLHSFSPYLKIPFFFFF</sequence>
<feature type="domain" description="5'-3' DNA helicase ZGRF1-like N-terminal" evidence="2">
    <location>
        <begin position="3"/>
        <end position="74"/>
    </location>
</feature>
<dbReference type="GO" id="GO:0005634">
    <property type="term" value="C:nucleus"/>
    <property type="evidence" value="ECO:0007669"/>
    <property type="project" value="TreeGrafter"/>
</dbReference>
<feature type="region of interest" description="Disordered" evidence="1">
    <location>
        <begin position="432"/>
        <end position="461"/>
    </location>
</feature>
<organism evidence="3">
    <name type="scientific">Cucumis melo</name>
    <name type="common">Muskmelon</name>
    <dbReference type="NCBI Taxonomy" id="3656"/>
    <lineage>
        <taxon>Eukaryota</taxon>
        <taxon>Viridiplantae</taxon>
        <taxon>Streptophyta</taxon>
        <taxon>Embryophyta</taxon>
        <taxon>Tracheophyta</taxon>
        <taxon>Spermatophyta</taxon>
        <taxon>Magnoliopsida</taxon>
        <taxon>eudicotyledons</taxon>
        <taxon>Gunneridae</taxon>
        <taxon>Pentapetalae</taxon>
        <taxon>rosids</taxon>
        <taxon>fabids</taxon>
        <taxon>Cucurbitales</taxon>
        <taxon>Cucurbitaceae</taxon>
        <taxon>Benincaseae</taxon>
        <taxon>Cucumis</taxon>
    </lineage>
</organism>
<dbReference type="EnsemblPlants" id="MELO3C033830.2.1">
    <property type="protein sequence ID" value="MELO3C033830.2.1"/>
    <property type="gene ID" value="MELO3C033830.2"/>
</dbReference>
<evidence type="ECO:0000256" key="1">
    <source>
        <dbReference type="SAM" id="MobiDB-lite"/>
    </source>
</evidence>
<dbReference type="Pfam" id="PF10382">
    <property type="entry name" value="ZGRF1-like_N"/>
    <property type="match status" value="3"/>
</dbReference>
<dbReference type="Gramene" id="MELO3C033830.2.1">
    <property type="protein sequence ID" value="MELO3C033830.2.1"/>
    <property type="gene ID" value="MELO3C033830.2"/>
</dbReference>
<dbReference type="PANTHER" id="PTHR28535">
    <property type="entry name" value="ZINC FINGER GRF-TYPE CONTAINING 1"/>
    <property type="match status" value="1"/>
</dbReference>
<name>A0A9I9EHB0_CUCME</name>
<proteinExistence type="predicted"/>
<protein>
    <recommendedName>
        <fullName evidence="2">5'-3' DNA helicase ZGRF1-like N-terminal domain-containing protein</fullName>
    </recommendedName>
</protein>
<dbReference type="GO" id="GO:0006302">
    <property type="term" value="P:double-strand break repair"/>
    <property type="evidence" value="ECO:0007669"/>
    <property type="project" value="TreeGrafter"/>
</dbReference>
<evidence type="ECO:0000259" key="2">
    <source>
        <dbReference type="Pfam" id="PF10382"/>
    </source>
</evidence>
<feature type="domain" description="5'-3' DNA helicase ZGRF1-like N-terminal" evidence="2">
    <location>
        <begin position="269"/>
        <end position="344"/>
    </location>
</feature>
<feature type="domain" description="5'-3' DNA helicase ZGRF1-like N-terminal" evidence="2">
    <location>
        <begin position="156"/>
        <end position="231"/>
    </location>
</feature>
<dbReference type="PANTHER" id="PTHR28535:SF1">
    <property type="entry name" value="PROTEIN ZGRF1"/>
    <property type="match status" value="1"/>
</dbReference>
<reference evidence="3" key="1">
    <citation type="submission" date="2023-03" db="UniProtKB">
        <authorList>
            <consortium name="EnsemblPlants"/>
        </authorList>
    </citation>
    <scope>IDENTIFICATION</scope>
</reference>
<dbReference type="GO" id="GO:0035861">
    <property type="term" value="C:site of double-strand break"/>
    <property type="evidence" value="ECO:0007669"/>
    <property type="project" value="TreeGrafter"/>
</dbReference>
<dbReference type="InterPro" id="IPR018838">
    <property type="entry name" value="ZGRF1-like_N"/>
</dbReference>
<dbReference type="AlphaFoldDB" id="A0A9I9EHB0"/>
<feature type="compositionally biased region" description="Polar residues" evidence="1">
    <location>
        <begin position="444"/>
        <end position="461"/>
    </location>
</feature>
<evidence type="ECO:0000313" key="3">
    <source>
        <dbReference type="EnsemblPlants" id="MELO3C033830.2.1"/>
    </source>
</evidence>
<accession>A0A9I9EHB0</accession>
<feature type="compositionally biased region" description="Basic and acidic residues" evidence="1">
    <location>
        <begin position="434"/>
        <end position="443"/>
    </location>
</feature>